<evidence type="ECO:0000256" key="3">
    <source>
        <dbReference type="ARBA" id="ARBA00008012"/>
    </source>
</evidence>
<dbReference type="PROSITE" id="PS01054">
    <property type="entry name" value="TRANSALDOLASE_1"/>
    <property type="match status" value="1"/>
</dbReference>
<dbReference type="GO" id="GO:0005829">
    <property type="term" value="C:cytosol"/>
    <property type="evidence" value="ECO:0007669"/>
    <property type="project" value="TreeGrafter"/>
</dbReference>
<evidence type="ECO:0000256" key="2">
    <source>
        <dbReference type="ARBA" id="ARBA00004857"/>
    </source>
</evidence>
<reference evidence="11" key="3">
    <citation type="submission" date="2023-01" db="EMBL/GenBank/DDBJ databases">
        <authorList>
            <person name="Sun Q."/>
            <person name="Evtushenko L."/>
        </authorList>
    </citation>
    <scope>NUCLEOTIDE SEQUENCE</scope>
    <source>
        <strain evidence="11">VKM B-1606</strain>
    </source>
</reference>
<dbReference type="GO" id="GO:0005975">
    <property type="term" value="P:carbohydrate metabolic process"/>
    <property type="evidence" value="ECO:0007669"/>
    <property type="project" value="InterPro"/>
</dbReference>
<dbReference type="CDD" id="cd00957">
    <property type="entry name" value="Transaldolase_TalAB"/>
    <property type="match status" value="1"/>
</dbReference>
<evidence type="ECO:0000313" key="13">
    <source>
        <dbReference type="Proteomes" id="UP000758856"/>
    </source>
</evidence>
<dbReference type="InterPro" id="IPR013785">
    <property type="entry name" value="Aldolase_TIM"/>
</dbReference>
<keyword evidence="10" id="KW-0963">Cytoplasm</keyword>
<dbReference type="EMBL" id="JAFBCY010000005">
    <property type="protein sequence ID" value="MBM7853478.1"/>
    <property type="molecule type" value="Genomic_DNA"/>
</dbReference>
<proteinExistence type="inferred from homology"/>
<evidence type="ECO:0000256" key="10">
    <source>
        <dbReference type="HAMAP-Rule" id="MF_00492"/>
    </source>
</evidence>
<evidence type="ECO:0000256" key="7">
    <source>
        <dbReference type="ARBA" id="ARBA00023126"/>
    </source>
</evidence>
<dbReference type="InterPro" id="IPR001585">
    <property type="entry name" value="TAL/FSA"/>
</dbReference>
<dbReference type="HAMAP" id="MF_00492">
    <property type="entry name" value="Transaldolase_1"/>
    <property type="match status" value="1"/>
</dbReference>
<dbReference type="NCBIfam" id="TIGR00874">
    <property type="entry name" value="talAB"/>
    <property type="match status" value="1"/>
</dbReference>
<dbReference type="Proteomes" id="UP000758856">
    <property type="component" value="Unassembled WGS sequence"/>
</dbReference>
<comment type="catalytic activity">
    <reaction evidence="9 10">
        <text>D-sedoheptulose 7-phosphate + D-glyceraldehyde 3-phosphate = D-erythrose 4-phosphate + beta-D-fructose 6-phosphate</text>
        <dbReference type="Rhea" id="RHEA:17053"/>
        <dbReference type="ChEBI" id="CHEBI:16897"/>
        <dbReference type="ChEBI" id="CHEBI:57483"/>
        <dbReference type="ChEBI" id="CHEBI:57634"/>
        <dbReference type="ChEBI" id="CHEBI:59776"/>
        <dbReference type="EC" id="2.2.1.2"/>
    </reaction>
</comment>
<dbReference type="Proteomes" id="UP001143400">
    <property type="component" value="Unassembled WGS sequence"/>
</dbReference>
<feature type="active site" description="Schiff-base intermediate with substrate" evidence="10">
    <location>
        <position position="132"/>
    </location>
</feature>
<dbReference type="EMBL" id="BSFF01000009">
    <property type="protein sequence ID" value="GLK57308.1"/>
    <property type="molecule type" value="Genomic_DNA"/>
</dbReference>
<accession>A0A9W6IW65</accession>
<comment type="subcellular location">
    <subcellularLocation>
        <location evidence="10">Cytoplasm</location>
    </subcellularLocation>
</comment>
<comment type="subunit">
    <text evidence="4">Homodimer.</text>
</comment>
<gene>
    <name evidence="11" type="primary">tal_2</name>
    <name evidence="10" type="synonym">tal</name>
    <name evidence="11" type="ORF">GCM10008170_33280</name>
    <name evidence="12" type="ORF">JOD31_003739</name>
</gene>
<evidence type="ECO:0000256" key="1">
    <source>
        <dbReference type="ARBA" id="ARBA00003518"/>
    </source>
</evidence>
<reference evidence="11" key="1">
    <citation type="journal article" date="2014" name="Int. J. Syst. Evol. Microbiol.">
        <title>Complete genome sequence of Corynebacterium casei LMG S-19264T (=DSM 44701T), isolated from a smear-ripened cheese.</title>
        <authorList>
            <consortium name="US DOE Joint Genome Institute (JGI-PGF)"/>
            <person name="Walter F."/>
            <person name="Albersmeier A."/>
            <person name="Kalinowski J."/>
            <person name="Ruckert C."/>
        </authorList>
    </citation>
    <scope>NUCLEOTIDE SEQUENCE</scope>
    <source>
        <strain evidence="11">VKM B-1606</strain>
    </source>
</reference>
<name>A0A9W6IW65_9HYPH</name>
<organism evidence="11 14">
    <name type="scientific">Methylopila capsulata</name>
    <dbReference type="NCBI Taxonomy" id="61654"/>
    <lineage>
        <taxon>Bacteria</taxon>
        <taxon>Pseudomonadati</taxon>
        <taxon>Pseudomonadota</taxon>
        <taxon>Alphaproteobacteria</taxon>
        <taxon>Hyphomicrobiales</taxon>
        <taxon>Methylopilaceae</taxon>
        <taxon>Methylopila</taxon>
    </lineage>
</organism>
<dbReference type="Pfam" id="PF00923">
    <property type="entry name" value="TAL_FSA"/>
    <property type="match status" value="1"/>
</dbReference>
<comment type="similarity">
    <text evidence="3 10">Belongs to the transaldolase family. Type 1 subfamily.</text>
</comment>
<evidence type="ECO:0000256" key="4">
    <source>
        <dbReference type="ARBA" id="ARBA00011738"/>
    </source>
</evidence>
<sequence length="319" mass="33950">MASKLEQLRRMSVVVADTGEIETVRRLKPQDCTTNPSLILKAVDGGAAAAVVDEGVAWGKRQSGAPEAVARAVCDRLAVSLGVELSRIVPGRVSTEVDADLSFDTEATLAKARALIAQYKERGVERDRILIKIAATWEGAQAARILQAEGVDCNMTLIFGLPQAAICADARAFLISPFVGRILDWHVKAGGGPYSPDEDPGVRSVKAIYADYKSRGVETVVMAASFRNAGEIEALAGCDRLTISPALLDELAGADGELPRRLDPATPDAAPAAAPTDEAGFRFALNQDPMATEKLAEGIRQFVKDLNTLRGLIAKRLES</sequence>
<evidence type="ECO:0000313" key="12">
    <source>
        <dbReference type="EMBL" id="MBM7853478.1"/>
    </source>
</evidence>
<comment type="pathway">
    <text evidence="2 10">Carbohydrate degradation; pentose phosphate pathway; D-glyceraldehyde 3-phosphate and beta-D-fructose 6-phosphate from D-ribose 5-phosphate and D-xylulose 5-phosphate (non-oxidative stage): step 2/3.</text>
</comment>
<keyword evidence="8 10" id="KW-0704">Schiff base</keyword>
<evidence type="ECO:0000256" key="5">
    <source>
        <dbReference type="ARBA" id="ARBA00013151"/>
    </source>
</evidence>
<dbReference type="InterPro" id="IPR004730">
    <property type="entry name" value="Transaldolase_1"/>
</dbReference>
<evidence type="ECO:0000256" key="8">
    <source>
        <dbReference type="ARBA" id="ARBA00023270"/>
    </source>
</evidence>
<keyword evidence="13" id="KW-1185">Reference proteome</keyword>
<protein>
    <recommendedName>
        <fullName evidence="5 10">Transaldolase</fullName>
        <ecNumber evidence="5 10">2.2.1.2</ecNumber>
    </recommendedName>
</protein>
<dbReference type="Gene3D" id="3.20.20.70">
    <property type="entry name" value="Aldolase class I"/>
    <property type="match status" value="1"/>
</dbReference>
<comment type="function">
    <text evidence="1 10">Transaldolase is important for the balance of metabolites in the pentose-phosphate pathway.</text>
</comment>
<comment type="caution">
    <text evidence="11">The sequence shown here is derived from an EMBL/GenBank/DDBJ whole genome shotgun (WGS) entry which is preliminary data.</text>
</comment>
<keyword evidence="6 10" id="KW-0808">Transferase</keyword>
<dbReference type="InterPro" id="IPR018225">
    <property type="entry name" value="Transaldolase_AS"/>
</dbReference>
<evidence type="ECO:0000256" key="9">
    <source>
        <dbReference type="ARBA" id="ARBA00048810"/>
    </source>
</evidence>
<dbReference type="EC" id="2.2.1.2" evidence="5 10"/>
<evidence type="ECO:0000313" key="14">
    <source>
        <dbReference type="Proteomes" id="UP001143400"/>
    </source>
</evidence>
<dbReference type="FunFam" id="3.20.20.70:FF:000131">
    <property type="entry name" value="Transaldolase"/>
    <property type="match status" value="1"/>
</dbReference>
<evidence type="ECO:0000313" key="11">
    <source>
        <dbReference type="EMBL" id="GLK57308.1"/>
    </source>
</evidence>
<dbReference type="AlphaFoldDB" id="A0A9W6IW65"/>
<dbReference type="PANTHER" id="PTHR10683">
    <property type="entry name" value="TRANSALDOLASE"/>
    <property type="match status" value="1"/>
</dbReference>
<reference evidence="12 13" key="2">
    <citation type="submission" date="2021-01" db="EMBL/GenBank/DDBJ databases">
        <title>Genomic Encyclopedia of Type Strains, Phase IV (KMG-IV): sequencing the most valuable type-strain genomes for metagenomic binning, comparative biology and taxonomic classification.</title>
        <authorList>
            <person name="Goeker M."/>
        </authorList>
    </citation>
    <scope>NUCLEOTIDE SEQUENCE [LARGE SCALE GENOMIC DNA]</scope>
    <source>
        <strain evidence="12 13">DSM 6130</strain>
    </source>
</reference>
<dbReference type="RefSeq" id="WP_204951926.1">
    <property type="nucleotide sequence ID" value="NZ_BSFF01000009.1"/>
</dbReference>
<keyword evidence="7 10" id="KW-0570">Pentose shunt</keyword>
<dbReference type="GO" id="GO:0004801">
    <property type="term" value="F:transaldolase activity"/>
    <property type="evidence" value="ECO:0007669"/>
    <property type="project" value="UniProtKB-UniRule"/>
</dbReference>
<dbReference type="SUPFAM" id="SSF51569">
    <property type="entry name" value="Aldolase"/>
    <property type="match status" value="1"/>
</dbReference>
<evidence type="ECO:0000256" key="6">
    <source>
        <dbReference type="ARBA" id="ARBA00022679"/>
    </source>
</evidence>
<dbReference type="GO" id="GO:0006098">
    <property type="term" value="P:pentose-phosphate shunt"/>
    <property type="evidence" value="ECO:0007669"/>
    <property type="project" value="UniProtKB-UniRule"/>
</dbReference>
<dbReference type="PANTHER" id="PTHR10683:SF18">
    <property type="entry name" value="TRANSALDOLASE"/>
    <property type="match status" value="1"/>
</dbReference>